<dbReference type="EMBL" id="JAFVMF010000020">
    <property type="protein sequence ID" value="MBO1361337.1"/>
    <property type="molecule type" value="Genomic_DNA"/>
</dbReference>
<protein>
    <recommendedName>
        <fullName evidence="3">Lipoprotein</fullName>
    </recommendedName>
</protein>
<comment type="caution">
    <text evidence="1">The sequence shown here is derived from an EMBL/GenBank/DDBJ whole genome shotgun (WGS) entry which is preliminary data.</text>
</comment>
<organism evidence="1 2">
    <name type="scientific">Acetobacter sacchari</name>
    <dbReference type="NCBI Taxonomy" id="2661687"/>
    <lineage>
        <taxon>Bacteria</taxon>
        <taxon>Pseudomonadati</taxon>
        <taxon>Pseudomonadota</taxon>
        <taxon>Alphaproteobacteria</taxon>
        <taxon>Acetobacterales</taxon>
        <taxon>Acetobacteraceae</taxon>
        <taxon>Acetobacter</taxon>
    </lineage>
</organism>
<accession>A0ABS3LZJ4</accession>
<reference evidence="1 2" key="1">
    <citation type="submission" date="2021-03" db="EMBL/GenBank/DDBJ databases">
        <title>The complete genome sequence of Acetobacter sacchari TBRC 11175.</title>
        <authorList>
            <person name="Charoenyingcharoen P."/>
            <person name="Yukphan P."/>
        </authorList>
    </citation>
    <scope>NUCLEOTIDE SEQUENCE [LARGE SCALE GENOMIC DNA]</scope>
    <source>
        <strain evidence="1 2">TBRC 11175</strain>
    </source>
</reference>
<keyword evidence="2" id="KW-1185">Reference proteome</keyword>
<name>A0ABS3LZJ4_9PROT</name>
<evidence type="ECO:0000313" key="1">
    <source>
        <dbReference type="EMBL" id="MBO1361337.1"/>
    </source>
</evidence>
<evidence type="ECO:0008006" key="3">
    <source>
        <dbReference type="Google" id="ProtNLM"/>
    </source>
</evidence>
<gene>
    <name evidence="1" type="ORF">J2D73_16235</name>
</gene>
<dbReference type="Proteomes" id="UP000664771">
    <property type="component" value="Unassembled WGS sequence"/>
</dbReference>
<evidence type="ECO:0000313" key="2">
    <source>
        <dbReference type="Proteomes" id="UP000664771"/>
    </source>
</evidence>
<sequence>MLALLPSCESATERVLHKEDHLAAAGFAARPADTQQLQAMLNRLPPHRFVRRVRNNSVFYVYADPTACDCLYIGDQAAYSQYQQYRQQKMLADEQEMTAGEYQDASWNWGAWGPMNGPGWGGWNPSWNQAWGNWDPGMGAYNSGW</sequence>
<proteinExistence type="predicted"/>